<dbReference type="PANTHER" id="PTHR43224">
    <property type="entry name" value="AMIDINOTRANSFERASE"/>
    <property type="match status" value="1"/>
</dbReference>
<keyword evidence="2" id="KW-1185">Reference proteome</keyword>
<dbReference type="Proteomes" id="UP000266302">
    <property type="component" value="Unassembled WGS sequence"/>
</dbReference>
<evidence type="ECO:0000313" key="2">
    <source>
        <dbReference type="Proteomes" id="UP000266302"/>
    </source>
</evidence>
<dbReference type="PIRSF" id="PIRSF028188">
    <property type="entry name" value="Amdntrnsf_FN0238"/>
    <property type="match status" value="1"/>
</dbReference>
<dbReference type="EMBL" id="QXJC01000010">
    <property type="protein sequence ID" value="RID97117.1"/>
    <property type="molecule type" value="Genomic_DNA"/>
</dbReference>
<dbReference type="InterPro" id="IPR014541">
    <property type="entry name" value="Amdntrnsf_FN0238"/>
</dbReference>
<dbReference type="PANTHER" id="PTHR43224:SF1">
    <property type="entry name" value="AMIDINOTRANSFERASE"/>
    <property type="match status" value="1"/>
</dbReference>
<comment type="caution">
    <text evidence="1">The sequence shown here is derived from an EMBL/GenBank/DDBJ whole genome shotgun (WGS) entry which is preliminary data.</text>
</comment>
<organism evidence="1 2">
    <name type="scientific">Simplicispira hankyongi</name>
    <dbReference type="NCBI Taxonomy" id="2315688"/>
    <lineage>
        <taxon>Bacteria</taxon>
        <taxon>Pseudomonadati</taxon>
        <taxon>Pseudomonadota</taxon>
        <taxon>Betaproteobacteria</taxon>
        <taxon>Burkholderiales</taxon>
        <taxon>Comamonadaceae</taxon>
        <taxon>Simplicispira</taxon>
    </lineage>
</organism>
<dbReference type="SUPFAM" id="SSF55909">
    <property type="entry name" value="Pentein"/>
    <property type="match status" value="1"/>
</dbReference>
<dbReference type="GO" id="GO:0016740">
    <property type="term" value="F:transferase activity"/>
    <property type="evidence" value="ECO:0007669"/>
    <property type="project" value="UniProtKB-KW"/>
</dbReference>
<evidence type="ECO:0000313" key="1">
    <source>
        <dbReference type="EMBL" id="RID97117.1"/>
    </source>
</evidence>
<dbReference type="AlphaFoldDB" id="A0A398C7C5"/>
<dbReference type="NCBIfam" id="NF046062">
    <property type="entry name" value="citrull_CtlX"/>
    <property type="match status" value="1"/>
</dbReference>
<keyword evidence="1" id="KW-0808">Transferase</keyword>
<accession>A0A398C7C5</accession>
<name>A0A398C7C5_9BURK</name>
<dbReference type="Gene3D" id="3.75.10.10">
    <property type="entry name" value="L-arginine/glycine Amidinotransferase, Chain A"/>
    <property type="match status" value="1"/>
</dbReference>
<sequence>MPPPSLQAPAAVVMVRPRHFTPNPETAADNAFQAHAAGQPPDETARRAYAEVSDAAARLQDAGVRVHLFEDDGRRHTPDSVFPNNWFSTHAGGHVALYPMFAPSRRRERRSDIIEHLKAEYRVQDVIDYSGLEQDGMFLEGTGAMVLDHVARIAYTAQSNRANAVALERFCTHFNFEPMAFATADAQGQPCYHTNVMLCVGTDFALGGFYLIADPQRRAAVRERLREGGRELIELDARQIGEFAGNALELTGRSGQRLLALSERACASLTRGQKAVIKRSATLLPLRVPTLELAGGSVRCMLAGIHLARRRVAFSEPARAPAASPGDSDCIAQADNISENNSAAALIEQ</sequence>
<protein>
    <submittedName>
        <fullName evidence="1">Amidinotransferase</fullName>
    </submittedName>
</protein>
<reference evidence="1 2" key="1">
    <citation type="submission" date="2018-09" db="EMBL/GenBank/DDBJ databases">
        <title>Draft genome of Simplicispira sp. NY-02.</title>
        <authorList>
            <person name="Im W.T."/>
        </authorList>
    </citation>
    <scope>NUCLEOTIDE SEQUENCE [LARGE SCALE GENOMIC DNA]</scope>
    <source>
        <strain evidence="1 2">NY-02</strain>
    </source>
</reference>
<dbReference type="RefSeq" id="WP_119110343.1">
    <property type="nucleotide sequence ID" value="NZ_QXJC01000010.1"/>
</dbReference>
<gene>
    <name evidence="1" type="ORF">D3F03_15500</name>
</gene>
<dbReference type="Pfam" id="PF19420">
    <property type="entry name" value="DDAH_eukar"/>
    <property type="match status" value="1"/>
</dbReference>
<proteinExistence type="predicted"/>
<dbReference type="OrthoDB" id="9788268at2"/>